<dbReference type="Proteomes" id="UP001182556">
    <property type="component" value="Unassembled WGS sequence"/>
</dbReference>
<dbReference type="InterPro" id="IPR015659">
    <property type="entry name" value="Proline_oxidase"/>
</dbReference>
<sequence length="578" mass="62885">MLRRTLQVTRPFRQFASSNRPGPSQAGPSRRRALPIAMAVGATLSGTAYLASPLLLDSTPSATLSPGIVSPPAPSIQDASVLELARSYLVYTLCSIPMLIDHSPTLLHTLTHSPIPGLKTLTESVVRGTFFAQFVAGESVAGCRESMERLRARGVGTMLNYSAEAEIGANFDAAVLEQARYEEVERALDEAGRFERDVEARGGMPGSTAFALKITGLIDPEILHRASTTLLRFRPLTMSNSPSSPNSPALPLVPYPGAPLDSDARIVAPTSTAQSDTALLSLKGDLASMGVLDTDEGLRKGDLEALSALWTKLRALGQRAQKNGVKLLIDAEHSWYQPSLDAYTLLLSEEFNKPPTDGSKWRGPLIYGTYQSYLTRQPAYLLTAIRHAETHGYALGVKLVRGAYFVQERQKWKDEGREGPDPIWPDKPSTDLAFNTSVSTLISTLAAQLAGPRPDLALTVFFGTHNEDSVSRVIGEMKTHGLVGAGYDGRLRIRNDVLGKVFIAQLYGMKDELMDIVVDAFEPSAMPIAMKYIAYGKLSEVMPFLGRRAIENKSLMSGDAGAAAERRRIINELKRRFL</sequence>
<gene>
    <name evidence="8" type="ORF">DB88DRAFT_476346</name>
</gene>
<dbReference type="GO" id="GO:0004657">
    <property type="term" value="F:proline dehydrogenase activity"/>
    <property type="evidence" value="ECO:0007669"/>
    <property type="project" value="UniProtKB-EC"/>
</dbReference>
<feature type="domain" description="Proline dehydrogenase" evidence="7">
    <location>
        <begin position="144"/>
        <end position="555"/>
    </location>
</feature>
<evidence type="ECO:0000256" key="4">
    <source>
        <dbReference type="ARBA" id="ARBA00023062"/>
    </source>
</evidence>
<evidence type="ECO:0000256" key="1">
    <source>
        <dbReference type="ARBA" id="ARBA00005869"/>
    </source>
</evidence>
<evidence type="ECO:0000313" key="8">
    <source>
        <dbReference type="EMBL" id="KAK1927004.1"/>
    </source>
</evidence>
<dbReference type="InterPro" id="IPR029041">
    <property type="entry name" value="FAD-linked_oxidoreductase-like"/>
</dbReference>
<dbReference type="EC" id="1.5.5.2" evidence="2 5"/>
<dbReference type="Gene3D" id="3.20.20.220">
    <property type="match status" value="1"/>
</dbReference>
<protein>
    <recommendedName>
        <fullName evidence="2 5">Proline dehydrogenase</fullName>
        <ecNumber evidence="2 5">1.5.5.2</ecNumber>
    </recommendedName>
</protein>
<dbReference type="GO" id="GO:0071949">
    <property type="term" value="F:FAD binding"/>
    <property type="evidence" value="ECO:0007669"/>
    <property type="project" value="TreeGrafter"/>
</dbReference>
<proteinExistence type="inferred from homology"/>
<evidence type="ECO:0000256" key="6">
    <source>
        <dbReference type="SAM" id="MobiDB-lite"/>
    </source>
</evidence>
<dbReference type="EMBL" id="JAODAN010000001">
    <property type="protein sequence ID" value="KAK1927004.1"/>
    <property type="molecule type" value="Genomic_DNA"/>
</dbReference>
<comment type="caution">
    <text evidence="8">The sequence shown here is derived from an EMBL/GenBank/DDBJ whole genome shotgun (WGS) entry which is preliminary data.</text>
</comment>
<keyword evidence="4 5" id="KW-0642">Proline metabolism</keyword>
<dbReference type="Pfam" id="PF01619">
    <property type="entry name" value="Pro_dh"/>
    <property type="match status" value="1"/>
</dbReference>
<comment type="cofactor">
    <cofactor evidence="5">
        <name>FAD</name>
        <dbReference type="ChEBI" id="CHEBI:57692"/>
    </cofactor>
</comment>
<feature type="region of interest" description="Disordered" evidence="6">
    <location>
        <begin position="1"/>
        <end position="30"/>
    </location>
</feature>
<comment type="catalytic activity">
    <reaction evidence="5">
        <text>L-proline + a quinone = (S)-1-pyrroline-5-carboxylate + a quinol + H(+)</text>
        <dbReference type="Rhea" id="RHEA:23784"/>
        <dbReference type="ChEBI" id="CHEBI:15378"/>
        <dbReference type="ChEBI" id="CHEBI:17388"/>
        <dbReference type="ChEBI" id="CHEBI:24646"/>
        <dbReference type="ChEBI" id="CHEBI:60039"/>
        <dbReference type="ChEBI" id="CHEBI:132124"/>
        <dbReference type="EC" id="1.5.5.2"/>
    </reaction>
</comment>
<keyword evidence="3 5" id="KW-0560">Oxidoreductase</keyword>
<evidence type="ECO:0000313" key="9">
    <source>
        <dbReference type="Proteomes" id="UP001182556"/>
    </source>
</evidence>
<dbReference type="GO" id="GO:0005739">
    <property type="term" value="C:mitochondrion"/>
    <property type="evidence" value="ECO:0007669"/>
    <property type="project" value="TreeGrafter"/>
</dbReference>
<organism evidence="8 9">
    <name type="scientific">Papiliotrema laurentii</name>
    <name type="common">Cryptococcus laurentii</name>
    <dbReference type="NCBI Taxonomy" id="5418"/>
    <lineage>
        <taxon>Eukaryota</taxon>
        <taxon>Fungi</taxon>
        <taxon>Dikarya</taxon>
        <taxon>Basidiomycota</taxon>
        <taxon>Agaricomycotina</taxon>
        <taxon>Tremellomycetes</taxon>
        <taxon>Tremellales</taxon>
        <taxon>Rhynchogastremaceae</taxon>
        <taxon>Papiliotrema</taxon>
    </lineage>
</organism>
<dbReference type="PANTHER" id="PTHR13914">
    <property type="entry name" value="PROLINE OXIDASE"/>
    <property type="match status" value="1"/>
</dbReference>
<evidence type="ECO:0000256" key="5">
    <source>
        <dbReference type="RuleBase" id="RU364054"/>
    </source>
</evidence>
<comment type="function">
    <text evidence="5">Converts proline to delta-1-pyrroline-5-carboxylate.</text>
</comment>
<evidence type="ECO:0000259" key="7">
    <source>
        <dbReference type="Pfam" id="PF01619"/>
    </source>
</evidence>
<dbReference type="GO" id="GO:0010133">
    <property type="term" value="P:L-proline catabolic process to L-glutamate"/>
    <property type="evidence" value="ECO:0007669"/>
    <property type="project" value="TreeGrafter"/>
</dbReference>
<keyword evidence="9" id="KW-1185">Reference proteome</keyword>
<reference evidence="8" key="1">
    <citation type="submission" date="2023-02" db="EMBL/GenBank/DDBJ databases">
        <title>Identification and recombinant expression of a fungal hydrolase from Papiliotrema laurentii that hydrolyzes apple cutin and clears colloidal polyester polyurethane.</title>
        <authorList>
            <consortium name="DOE Joint Genome Institute"/>
            <person name="Roman V.A."/>
            <person name="Bojanowski C."/>
            <person name="Crable B.R."/>
            <person name="Wagner D.N."/>
            <person name="Hung C.S."/>
            <person name="Nadeau L.J."/>
            <person name="Schratz L."/>
            <person name="Haridas S."/>
            <person name="Pangilinan J."/>
            <person name="Lipzen A."/>
            <person name="Na H."/>
            <person name="Yan M."/>
            <person name="Ng V."/>
            <person name="Grigoriev I.V."/>
            <person name="Spatafora J.W."/>
            <person name="Barlow D."/>
            <person name="Biffinger J."/>
            <person name="Kelley-Loughnane N."/>
            <person name="Varaljay V.A."/>
            <person name="Crookes-Goodson W.J."/>
        </authorList>
    </citation>
    <scope>NUCLEOTIDE SEQUENCE</scope>
    <source>
        <strain evidence="8">5307AH</strain>
    </source>
</reference>
<dbReference type="AlphaFoldDB" id="A0AAD9FVJ4"/>
<accession>A0AAD9FVJ4</accession>
<keyword evidence="5" id="KW-0285">Flavoprotein</keyword>
<dbReference type="InterPro" id="IPR002872">
    <property type="entry name" value="Proline_DH_dom"/>
</dbReference>
<comment type="similarity">
    <text evidence="1 5">Belongs to the proline oxidase family.</text>
</comment>
<dbReference type="SUPFAM" id="SSF51730">
    <property type="entry name" value="FAD-linked oxidoreductase"/>
    <property type="match status" value="1"/>
</dbReference>
<dbReference type="PANTHER" id="PTHR13914:SF0">
    <property type="entry name" value="PROLINE DEHYDROGENASE 1, MITOCHONDRIAL"/>
    <property type="match status" value="1"/>
</dbReference>
<keyword evidence="5" id="KW-0274">FAD</keyword>
<name>A0AAD9FVJ4_PAPLA</name>
<evidence type="ECO:0000256" key="3">
    <source>
        <dbReference type="ARBA" id="ARBA00023002"/>
    </source>
</evidence>
<evidence type="ECO:0000256" key="2">
    <source>
        <dbReference type="ARBA" id="ARBA00012695"/>
    </source>
</evidence>